<dbReference type="OrthoDB" id="9803842at2"/>
<keyword evidence="4" id="KW-1185">Reference proteome</keyword>
<dbReference type="InterPro" id="IPR051680">
    <property type="entry name" value="ATP-dep_Glu-Cys_Ligase-2"/>
</dbReference>
<dbReference type="AlphaFoldDB" id="A0A2U3PHS3"/>
<proteinExistence type="predicted"/>
<dbReference type="InterPro" id="IPR007302">
    <property type="entry name" value="CP_ATPgrasp"/>
</dbReference>
<dbReference type="Proteomes" id="UP000240424">
    <property type="component" value="Unassembled WGS sequence"/>
</dbReference>
<dbReference type="EMBL" id="FUEZ01000004">
    <property type="protein sequence ID" value="SPM43259.1"/>
    <property type="molecule type" value="Genomic_DNA"/>
</dbReference>
<dbReference type="Pfam" id="PF04168">
    <property type="entry name" value="Alpha-E"/>
    <property type="match status" value="1"/>
</dbReference>
<dbReference type="Gene3D" id="3.30.1490.270">
    <property type="match status" value="1"/>
</dbReference>
<evidence type="ECO:0000259" key="1">
    <source>
        <dbReference type="Pfam" id="PF04168"/>
    </source>
</evidence>
<dbReference type="STRING" id="1841861.GCA_900157365_03800"/>
<evidence type="ECO:0000259" key="2">
    <source>
        <dbReference type="Pfam" id="PF04174"/>
    </source>
</evidence>
<dbReference type="RefSeq" id="WP_077081557.1">
    <property type="nucleotide sequence ID" value="NZ_FUEZ01000004.1"/>
</dbReference>
<gene>
    <name evidence="3" type="ORF">MNAB215_5481</name>
</gene>
<reference evidence="3 4" key="1">
    <citation type="submission" date="2017-01" db="EMBL/GenBank/DDBJ databases">
        <authorList>
            <consortium name="Urmite Genomes"/>
        </authorList>
    </citation>
    <scope>NUCLEOTIDE SEQUENCE [LARGE SCALE GENOMIC DNA]</scope>
    <source>
        <strain evidence="3 4">AB215</strain>
    </source>
</reference>
<feature type="domain" description="DUF403" evidence="1">
    <location>
        <begin position="548"/>
        <end position="867"/>
    </location>
</feature>
<name>A0A2U3PHS3_9MYCO</name>
<organism evidence="3 4">
    <name type="scientific">Mycobacterium numidiamassiliense</name>
    <dbReference type="NCBI Taxonomy" id="1841861"/>
    <lineage>
        <taxon>Bacteria</taxon>
        <taxon>Bacillati</taxon>
        <taxon>Actinomycetota</taxon>
        <taxon>Actinomycetes</taxon>
        <taxon>Mycobacteriales</taxon>
        <taxon>Mycobacteriaceae</taxon>
        <taxon>Mycobacterium</taxon>
    </lineage>
</organism>
<dbReference type="Pfam" id="PF04174">
    <property type="entry name" value="CP_ATPgrasp_1"/>
    <property type="match status" value="1"/>
</dbReference>
<dbReference type="InterPro" id="IPR007296">
    <property type="entry name" value="DUF403"/>
</dbReference>
<dbReference type="PANTHER" id="PTHR34595">
    <property type="entry name" value="BLR5612 PROTEIN"/>
    <property type="match status" value="1"/>
</dbReference>
<dbReference type="Gene3D" id="3.40.50.11290">
    <property type="match status" value="1"/>
</dbReference>
<sequence>MALDPVGSSAITGPASDRYDGDRLLAGYRTARIQETLFDLRPGGSPGPAIGYDEFLDHDGNVRPAWTEVADTLADRGRAGLNQLRSVLHSLIDNDGITYTEVDPLRDGPSGGLEPRPWSLDALPVVLSAADWDVLEAGLVQRSRLLDAVLADLYGPRRLLTDGVLPPELVFAHPGYVRAASGIEIPGHHQLFMHGCDLSRLPDGRFEVNADWTQAPSGAGYALADRRVVAHAIPDLYEKIAPRPTTPFAQALRLALIDAAPDVAQDPVVVVLSPGIYSETAFDQAYLATLLGFPLVESADLVVRDGKLWMRSLGTLKRVDVVLRRVDALYTDPLDLRADSRLGVVGLVEAQRRGTVTVVNTLGSGILESPGLLRFLPELAERLLGEPPLLHTAPVYWGGIAAELSHLLANLPSLLIKSTVGSETLIGPALSTTQLAELAAQIQSMPWQWVGQELPQFSSAPTDHAGVLSSAGIGMRLFTVAQRGGYAPMIGGVGYVLAPGPAAYMLKTVAAKDIWVRPTARARAETITLPSVPTPVKTAAGTWGVSSPRVLSDLFWMGRYGERAESMARLLIVARDCFHVWRHQQNTEESECVPVLMAALGRITGTDIGADHDHAEVIAIAPSTLWSMTVDPNRPGSLVQSVDGLGLAARSVRDQLSNDTWMVLASVERELVHRSEPPQSLAEADTLLASAHARTLAGMMTLAGVASESMVRDVGWAMMDIGKRIERGLWLTKLLEATLITGRSAAAEQTIIEATLVACESSVIYRRRTVGQVSVAAVTELMLFDANNPRSLLYQLERLRADLKELPGSSGASRPERLVDEISTRLRRSHPDELEVLDADGHRDELAELLAAIHVELRDLAEVITETQLAVPGGMQPLWGGDERRVVP</sequence>
<evidence type="ECO:0000313" key="3">
    <source>
        <dbReference type="EMBL" id="SPM43259.1"/>
    </source>
</evidence>
<accession>A0A2U3PHS3</accession>
<protein>
    <submittedName>
        <fullName evidence="3">Putative alanine and leucine rich protein</fullName>
    </submittedName>
</protein>
<evidence type="ECO:0000313" key="4">
    <source>
        <dbReference type="Proteomes" id="UP000240424"/>
    </source>
</evidence>
<feature type="domain" description="Circularly permuted ATPgrasp" evidence="2">
    <location>
        <begin position="124"/>
        <end position="452"/>
    </location>
</feature>
<dbReference type="SUPFAM" id="SSF56059">
    <property type="entry name" value="Glutathione synthetase ATP-binding domain-like"/>
    <property type="match status" value="1"/>
</dbReference>
<dbReference type="PANTHER" id="PTHR34595:SF2">
    <property type="entry name" value="BLR2978 PROTEIN"/>
    <property type="match status" value="1"/>
</dbReference>